<feature type="domain" description="J" evidence="4">
    <location>
        <begin position="35"/>
        <end position="103"/>
    </location>
</feature>
<feature type="coiled-coil region" evidence="2">
    <location>
        <begin position="458"/>
        <end position="492"/>
    </location>
</feature>
<reference evidence="6" key="1">
    <citation type="journal article" date="2014" name="Proc. Natl. Acad. Sci. U.S.A.">
        <title>Extensive sampling of basidiomycete genomes demonstrates inadequacy of the white-rot/brown-rot paradigm for wood decay fungi.</title>
        <authorList>
            <person name="Riley R."/>
            <person name="Salamov A.A."/>
            <person name="Brown D.W."/>
            <person name="Nagy L.G."/>
            <person name="Floudas D."/>
            <person name="Held B.W."/>
            <person name="Levasseur A."/>
            <person name="Lombard V."/>
            <person name="Morin E."/>
            <person name="Otillar R."/>
            <person name="Lindquist E.A."/>
            <person name="Sun H."/>
            <person name="LaButti K.M."/>
            <person name="Schmutz J."/>
            <person name="Jabbour D."/>
            <person name="Luo H."/>
            <person name="Baker S.E."/>
            <person name="Pisabarro A.G."/>
            <person name="Walton J.D."/>
            <person name="Blanchette R.A."/>
            <person name="Henrissat B."/>
            <person name="Martin F."/>
            <person name="Cullen D."/>
            <person name="Hibbett D.S."/>
            <person name="Grigoriev I.V."/>
        </authorList>
    </citation>
    <scope>NUCLEOTIDE SEQUENCE [LARGE SCALE GENOMIC DNA]</scope>
    <source>
        <strain evidence="6">FD-172 SS1</strain>
    </source>
</reference>
<dbReference type="InterPro" id="IPR036869">
    <property type="entry name" value="J_dom_sf"/>
</dbReference>
<evidence type="ECO:0000256" key="3">
    <source>
        <dbReference type="SAM" id="MobiDB-lite"/>
    </source>
</evidence>
<evidence type="ECO:0000256" key="2">
    <source>
        <dbReference type="SAM" id="Coils"/>
    </source>
</evidence>
<feature type="region of interest" description="Disordered" evidence="3">
    <location>
        <begin position="1"/>
        <end position="35"/>
    </location>
</feature>
<name>A0A067M3C3_BOTB1</name>
<gene>
    <name evidence="5" type="ORF">BOTBODRAFT_36373</name>
</gene>
<dbReference type="PRINTS" id="PR00625">
    <property type="entry name" value="JDOMAIN"/>
</dbReference>
<dbReference type="CDD" id="cd06257">
    <property type="entry name" value="DnaJ"/>
    <property type="match status" value="1"/>
</dbReference>
<dbReference type="PANTHER" id="PTHR44157:SF1">
    <property type="entry name" value="DNAJ HOMOLOG SUBFAMILY C MEMBER 11"/>
    <property type="match status" value="1"/>
</dbReference>
<evidence type="ECO:0000313" key="6">
    <source>
        <dbReference type="Proteomes" id="UP000027195"/>
    </source>
</evidence>
<dbReference type="GO" id="GO:0042407">
    <property type="term" value="P:cristae formation"/>
    <property type="evidence" value="ECO:0007669"/>
    <property type="project" value="TreeGrafter"/>
</dbReference>
<dbReference type="InterPro" id="IPR052243">
    <property type="entry name" value="Mito_inner_membrane_organizer"/>
</dbReference>
<dbReference type="InterPro" id="IPR001623">
    <property type="entry name" value="DnaJ_domain"/>
</dbReference>
<dbReference type="STRING" id="930990.A0A067M3C3"/>
<dbReference type="Pfam" id="PF11875">
    <property type="entry name" value="DnaJ-like_C11_C"/>
    <property type="match status" value="1"/>
</dbReference>
<proteinExistence type="predicted"/>
<dbReference type="Pfam" id="PF00226">
    <property type="entry name" value="DnaJ"/>
    <property type="match status" value="1"/>
</dbReference>
<accession>A0A067M3C3</accession>
<dbReference type="InParanoid" id="A0A067M3C3"/>
<dbReference type="FunCoup" id="A0A067M3C3">
    <property type="interactions" value="287"/>
</dbReference>
<dbReference type="Pfam" id="PF22774">
    <property type="entry name" value="DNAJC11_beta-barrel"/>
    <property type="match status" value="1"/>
</dbReference>
<evidence type="ECO:0000313" key="5">
    <source>
        <dbReference type="EMBL" id="KDQ10263.1"/>
    </source>
</evidence>
<dbReference type="PROSITE" id="PS50076">
    <property type="entry name" value="DNAJ_2"/>
    <property type="match status" value="1"/>
</dbReference>
<dbReference type="EMBL" id="KL198069">
    <property type="protein sequence ID" value="KDQ10263.1"/>
    <property type="molecule type" value="Genomic_DNA"/>
</dbReference>
<dbReference type="SMART" id="SM00271">
    <property type="entry name" value="DnaJ"/>
    <property type="match status" value="1"/>
</dbReference>
<keyword evidence="2" id="KW-0175">Coiled coil</keyword>
<dbReference type="OrthoDB" id="10250354at2759"/>
<dbReference type="Proteomes" id="UP000027195">
    <property type="component" value="Unassembled WGS sequence"/>
</dbReference>
<dbReference type="SUPFAM" id="SSF46565">
    <property type="entry name" value="Chaperone J-domain"/>
    <property type="match status" value="1"/>
</dbReference>
<evidence type="ECO:0000256" key="1">
    <source>
        <dbReference type="ARBA" id="ARBA00023186"/>
    </source>
</evidence>
<dbReference type="GO" id="GO:0005739">
    <property type="term" value="C:mitochondrion"/>
    <property type="evidence" value="ECO:0007669"/>
    <property type="project" value="GOC"/>
</dbReference>
<dbReference type="PANTHER" id="PTHR44157">
    <property type="entry name" value="DNAJ HOMOLOG SUBFAMILY C MEMBER 11"/>
    <property type="match status" value="1"/>
</dbReference>
<dbReference type="Gene3D" id="1.10.287.110">
    <property type="entry name" value="DnaJ domain"/>
    <property type="match status" value="1"/>
</dbReference>
<evidence type="ECO:0000259" key="4">
    <source>
        <dbReference type="PROSITE" id="PS50076"/>
    </source>
</evidence>
<dbReference type="InterPro" id="IPR024586">
    <property type="entry name" value="DnaJ-like_C11_C"/>
</dbReference>
<dbReference type="InterPro" id="IPR055225">
    <property type="entry name" value="DNAJC11-like_beta-barrel"/>
</dbReference>
<dbReference type="AlphaFoldDB" id="A0A067M3C3"/>
<keyword evidence="1" id="KW-0143">Chaperone</keyword>
<protein>
    <recommendedName>
        <fullName evidence="4">J domain-containing protein</fullName>
    </recommendedName>
</protein>
<dbReference type="HOGENOM" id="CLU_019611_0_1_1"/>
<keyword evidence="6" id="KW-1185">Reference proteome</keyword>
<sequence length="597" mass="65815">MERDWESVGPEDAPFEQDLPVQDEQQDQEDPNHQSLYAVLNVPTTATTEQIREKYKALAVLLHPDKQSDESRRKIAEAKFRQVQRAYEVLTSPQRRAVYDALGEEGLKTNWEVGQKFKSPEELRAEFDRLTRKRTLATAESLVRARGNLTCVIDARSLFSSDEQSERKQKAISLLRPPGVRATESRTAGIRRRLRGVQAANFSVNHSFHTALTPATQFVITGTASRRGQPNFLGTVRHQYSSRLWIEAETALLNPQRTTVKGGFHPNPSTALTVQAQALHASPLPPPLTISLARKLWQDSPTEGVITYFTGSPSIPFTSSSLLIPSALNVALQSPNWSTGVQLSFAGTNLTSSWTTRPTKSLAVRFGAALGFTGFEFSIGGSDRLDFGGAIEGGLGVGCTVSAGSNGVVLKFRLTRPGQRITLPIVLSSQANPKLALFATVIPALGFIALERYIQIPARRGSKRYARLREQYAELIAERKREAEEVVVLMREQVARKVEAEQVKNGLIILEATYGASSPNHDIERLDVTTPVQALVSSSQLAIPGGRSKSGLLGFYDPCMGERKTLRIRYLFRNRTHEVAVDDMAGLLLPLKGHLVN</sequence>
<organism evidence="5 6">
    <name type="scientific">Botryobasidium botryosum (strain FD-172 SS1)</name>
    <dbReference type="NCBI Taxonomy" id="930990"/>
    <lineage>
        <taxon>Eukaryota</taxon>
        <taxon>Fungi</taxon>
        <taxon>Dikarya</taxon>
        <taxon>Basidiomycota</taxon>
        <taxon>Agaricomycotina</taxon>
        <taxon>Agaricomycetes</taxon>
        <taxon>Cantharellales</taxon>
        <taxon>Botryobasidiaceae</taxon>
        <taxon>Botryobasidium</taxon>
    </lineage>
</organism>